<dbReference type="AlphaFoldDB" id="A0A814Q7D4"/>
<dbReference type="SUPFAM" id="SSF53335">
    <property type="entry name" value="S-adenosyl-L-methionine-dependent methyltransferases"/>
    <property type="match status" value="1"/>
</dbReference>
<sequence>MKCPPMTAMYIIFILSIFNIFLFFHRRQEICSSKHLDSTIAASSGYSGGIIMNGQKQKEFVTMVQKHMVDLNSDGYISMPDIVKRVWIDIGSSKDSFLGDCSICQRVYWPHRSPMTLTQEFQQSNDLFVIAIDPNIDFYSSLSKIPRLIPIIAAVFPTEGTRAFYEYQGSGCSSLLEPNANIDRKLAIYEWFRPCTKVTKITGVSTLRLETILSIIDPRLSIELLKVDAQGVDLDVVKSAGKQLKRIDKVIIEIQLDDEKRNNSNILYKNANSASETLEYMKANGFAFDKDQSSVENKAIEEYNYVFNKGKL</sequence>
<evidence type="ECO:0000259" key="2">
    <source>
        <dbReference type="Pfam" id="PF05050"/>
    </source>
</evidence>
<accession>A0A814Q7D4</accession>
<dbReference type="EMBL" id="CAJNOR010001299">
    <property type="protein sequence ID" value="CAF1116572.1"/>
    <property type="molecule type" value="Genomic_DNA"/>
</dbReference>
<protein>
    <recommendedName>
        <fullName evidence="2">Methyltransferase FkbM domain-containing protein</fullName>
    </recommendedName>
</protein>
<dbReference type="Gene3D" id="3.40.50.150">
    <property type="entry name" value="Vaccinia Virus protein VP39"/>
    <property type="match status" value="1"/>
</dbReference>
<keyword evidence="1" id="KW-0472">Membrane</keyword>
<dbReference type="InterPro" id="IPR006342">
    <property type="entry name" value="FkbM_mtfrase"/>
</dbReference>
<organism evidence="3 4">
    <name type="scientific">Adineta ricciae</name>
    <name type="common">Rotifer</name>
    <dbReference type="NCBI Taxonomy" id="249248"/>
    <lineage>
        <taxon>Eukaryota</taxon>
        <taxon>Metazoa</taxon>
        <taxon>Spiralia</taxon>
        <taxon>Gnathifera</taxon>
        <taxon>Rotifera</taxon>
        <taxon>Eurotatoria</taxon>
        <taxon>Bdelloidea</taxon>
        <taxon>Adinetida</taxon>
        <taxon>Adinetidae</taxon>
        <taxon>Adineta</taxon>
    </lineage>
</organism>
<feature type="transmembrane region" description="Helical" evidence="1">
    <location>
        <begin position="6"/>
        <end position="24"/>
    </location>
</feature>
<dbReference type="InterPro" id="IPR029063">
    <property type="entry name" value="SAM-dependent_MTases_sf"/>
</dbReference>
<keyword evidence="1" id="KW-1133">Transmembrane helix</keyword>
<evidence type="ECO:0000313" key="4">
    <source>
        <dbReference type="Proteomes" id="UP000663828"/>
    </source>
</evidence>
<keyword evidence="1" id="KW-0812">Transmembrane</keyword>
<comment type="caution">
    <text evidence="3">The sequence shown here is derived from an EMBL/GenBank/DDBJ whole genome shotgun (WGS) entry which is preliminary data.</text>
</comment>
<feature type="domain" description="Methyltransferase FkbM" evidence="2">
    <location>
        <begin position="129"/>
        <end position="286"/>
    </location>
</feature>
<gene>
    <name evidence="3" type="ORF">XAT740_LOCUS19147</name>
</gene>
<dbReference type="Pfam" id="PF05050">
    <property type="entry name" value="Methyltransf_21"/>
    <property type="match status" value="1"/>
</dbReference>
<proteinExistence type="predicted"/>
<keyword evidence="4" id="KW-1185">Reference proteome</keyword>
<dbReference type="Proteomes" id="UP000663828">
    <property type="component" value="Unassembled WGS sequence"/>
</dbReference>
<evidence type="ECO:0000313" key="3">
    <source>
        <dbReference type="EMBL" id="CAF1116572.1"/>
    </source>
</evidence>
<reference evidence="3" key="1">
    <citation type="submission" date="2021-02" db="EMBL/GenBank/DDBJ databases">
        <authorList>
            <person name="Nowell W R."/>
        </authorList>
    </citation>
    <scope>NUCLEOTIDE SEQUENCE</scope>
</reference>
<evidence type="ECO:0000256" key="1">
    <source>
        <dbReference type="SAM" id="Phobius"/>
    </source>
</evidence>
<name>A0A814Q7D4_ADIRI</name>